<keyword evidence="3" id="KW-1185">Reference proteome</keyword>
<dbReference type="AlphaFoldDB" id="A0A084QFB4"/>
<gene>
    <name evidence="2" type="ORF">S40285_10568</name>
</gene>
<sequence>MQQPGASRVPDVAETALRAVEVVKADSSKLWAAVAVAQELVKRFVPRIHQASAQLKGPVGQVHPVLPRLILFKRPGPPIHGLQVPQTANGKGRIAGQVEALQAELNPPVGRRMQLGNEVGSDDGVEDARSARNRESLLAPRRFHVVAIVLHHAALQLDQLARPEEAADEPVEDEWDVQEQQGKKRPPHCPADAGQKRLHRFNPGLVGGL</sequence>
<dbReference type="HOGENOM" id="CLU_1316170_0_0_1"/>
<evidence type="ECO:0000313" key="3">
    <source>
        <dbReference type="Proteomes" id="UP000028524"/>
    </source>
</evidence>
<reference evidence="2 3" key="1">
    <citation type="journal article" date="2014" name="BMC Genomics">
        <title>Comparative genome sequencing reveals chemotype-specific gene clusters in the toxigenic black mold Stachybotrys.</title>
        <authorList>
            <person name="Semeiks J."/>
            <person name="Borek D."/>
            <person name="Otwinowski Z."/>
            <person name="Grishin N.V."/>
        </authorList>
    </citation>
    <scope>NUCLEOTIDE SEQUENCE [LARGE SCALE GENOMIC DNA]</scope>
    <source>
        <strain evidence="2 3">IBT 40285</strain>
    </source>
</reference>
<feature type="compositionally biased region" description="Acidic residues" evidence="1">
    <location>
        <begin position="166"/>
        <end position="177"/>
    </location>
</feature>
<evidence type="ECO:0000256" key="1">
    <source>
        <dbReference type="SAM" id="MobiDB-lite"/>
    </source>
</evidence>
<evidence type="ECO:0000313" key="2">
    <source>
        <dbReference type="EMBL" id="KFA62649.1"/>
    </source>
</evidence>
<dbReference type="EMBL" id="KL660784">
    <property type="protein sequence ID" value="KFA62649.1"/>
    <property type="molecule type" value="Genomic_DNA"/>
</dbReference>
<dbReference type="InParanoid" id="A0A084QFB4"/>
<protein>
    <submittedName>
        <fullName evidence="2">Uncharacterized protein</fullName>
    </submittedName>
</protein>
<name>A0A084QFB4_STAC4</name>
<proteinExistence type="predicted"/>
<dbReference type="Proteomes" id="UP000028524">
    <property type="component" value="Unassembled WGS sequence"/>
</dbReference>
<feature type="region of interest" description="Disordered" evidence="1">
    <location>
        <begin position="164"/>
        <end position="209"/>
    </location>
</feature>
<accession>A0A084QFB4</accession>
<organism evidence="2 3">
    <name type="scientific">Stachybotrys chlorohalonatus (strain IBT 40285)</name>
    <dbReference type="NCBI Taxonomy" id="1283841"/>
    <lineage>
        <taxon>Eukaryota</taxon>
        <taxon>Fungi</taxon>
        <taxon>Dikarya</taxon>
        <taxon>Ascomycota</taxon>
        <taxon>Pezizomycotina</taxon>
        <taxon>Sordariomycetes</taxon>
        <taxon>Hypocreomycetidae</taxon>
        <taxon>Hypocreales</taxon>
        <taxon>Stachybotryaceae</taxon>
        <taxon>Stachybotrys</taxon>
    </lineage>
</organism>